<sequence>MKKEYDFSQAKRNPYSGQLKKTITIRIDEDSITYFKDMADETGLPYQVLMNMYLKDCAENKRKLDIKWTK</sequence>
<gene>
    <name evidence="1" type="ORF">SASC598J21_018230</name>
</gene>
<evidence type="ECO:0000313" key="1">
    <source>
        <dbReference type="EMBL" id="KEQ00422.1"/>
    </source>
</evidence>
<dbReference type="InterPro" id="IPR025528">
    <property type="entry name" value="BrnA_antitoxin"/>
</dbReference>
<protein>
    <recommendedName>
        <fullName evidence="3">Antitoxin</fullName>
    </recommendedName>
</protein>
<organism evidence="1 2">
    <name type="scientific">Snodgrassella alvi SCGC AB-598-J21</name>
    <dbReference type="NCBI Taxonomy" id="1385367"/>
    <lineage>
        <taxon>Bacteria</taxon>
        <taxon>Pseudomonadati</taxon>
        <taxon>Pseudomonadota</taxon>
        <taxon>Betaproteobacteria</taxon>
        <taxon>Neisseriales</taxon>
        <taxon>Neisseriaceae</taxon>
        <taxon>Snodgrassella</taxon>
    </lineage>
</organism>
<accession>A0A074V995</accession>
<dbReference type="Pfam" id="PF14384">
    <property type="entry name" value="BrnA_antitoxin"/>
    <property type="match status" value="1"/>
</dbReference>
<evidence type="ECO:0000313" key="2">
    <source>
        <dbReference type="Proteomes" id="UP000027644"/>
    </source>
</evidence>
<comment type="caution">
    <text evidence="1">The sequence shown here is derived from an EMBL/GenBank/DDBJ whole genome shotgun (WGS) entry which is preliminary data.</text>
</comment>
<evidence type="ECO:0008006" key="3">
    <source>
        <dbReference type="Google" id="ProtNLM"/>
    </source>
</evidence>
<proteinExistence type="predicted"/>
<dbReference type="Proteomes" id="UP000027644">
    <property type="component" value="Unassembled WGS sequence"/>
</dbReference>
<name>A0A074V995_9NEIS</name>
<dbReference type="AlphaFoldDB" id="A0A074V995"/>
<reference evidence="1 2" key="1">
    <citation type="journal article" date="2014" name="PLoS Genet.">
        <title>Hidden diversity in honey bee gut symbionts detected by single-cell genomics.</title>
        <authorList>
            <person name="Engel P."/>
            <person name="Stepanauskas R."/>
            <person name="Moran N."/>
        </authorList>
    </citation>
    <scope>NUCLEOTIDE SEQUENCE [LARGE SCALE GENOMIC DNA]</scope>
    <source>
        <strain evidence="1 2">SCGC AB-598-J21</strain>
    </source>
</reference>
<dbReference type="EMBL" id="AVQL01000451">
    <property type="protein sequence ID" value="KEQ00422.1"/>
    <property type="molecule type" value="Genomic_DNA"/>
</dbReference>